<dbReference type="AlphaFoldDB" id="A0A9P7RST3"/>
<dbReference type="KEGG" id="more:E1B28_010818"/>
<evidence type="ECO:0000313" key="2">
    <source>
        <dbReference type="Proteomes" id="UP001049176"/>
    </source>
</evidence>
<dbReference type="RefSeq" id="XP_043005579.1">
    <property type="nucleotide sequence ID" value="XM_043155797.1"/>
</dbReference>
<accession>A0A9P7RST3</accession>
<dbReference type="GeneID" id="66079893"/>
<name>A0A9P7RST3_9AGAR</name>
<sequence>MCSFPRALRARDDIIVIIHRKVVVLQAKSFRALGSRLPALIPYSNLVKPHYLSHGSNIFNTASGDLGTLLPSQAVNQRWLPFMEGVPLCWQPLPACQDSNFADS</sequence>
<dbReference type="Proteomes" id="UP001049176">
    <property type="component" value="Chromosome 7"/>
</dbReference>
<comment type="caution">
    <text evidence="1">The sequence shown here is derived from an EMBL/GenBank/DDBJ whole genome shotgun (WGS) entry which is preliminary data.</text>
</comment>
<proteinExistence type="predicted"/>
<reference evidence="1" key="1">
    <citation type="journal article" date="2021" name="Genome Biol. Evol.">
        <title>The assembled and annotated genome of the fairy-ring fungus Marasmius oreades.</title>
        <authorList>
            <person name="Hiltunen M."/>
            <person name="Ament-Velasquez S.L."/>
            <person name="Johannesson H."/>
        </authorList>
    </citation>
    <scope>NUCLEOTIDE SEQUENCE</scope>
    <source>
        <strain evidence="1">03SP1</strain>
    </source>
</reference>
<evidence type="ECO:0000313" key="1">
    <source>
        <dbReference type="EMBL" id="KAG7089109.1"/>
    </source>
</evidence>
<dbReference type="EMBL" id="CM032187">
    <property type="protein sequence ID" value="KAG7089109.1"/>
    <property type="molecule type" value="Genomic_DNA"/>
</dbReference>
<gene>
    <name evidence="1" type="ORF">E1B28_010818</name>
</gene>
<protein>
    <submittedName>
        <fullName evidence="1">Uncharacterized protein</fullName>
    </submittedName>
</protein>
<organism evidence="1 2">
    <name type="scientific">Marasmius oreades</name>
    <name type="common">fairy-ring Marasmius</name>
    <dbReference type="NCBI Taxonomy" id="181124"/>
    <lineage>
        <taxon>Eukaryota</taxon>
        <taxon>Fungi</taxon>
        <taxon>Dikarya</taxon>
        <taxon>Basidiomycota</taxon>
        <taxon>Agaricomycotina</taxon>
        <taxon>Agaricomycetes</taxon>
        <taxon>Agaricomycetidae</taxon>
        <taxon>Agaricales</taxon>
        <taxon>Marasmiineae</taxon>
        <taxon>Marasmiaceae</taxon>
        <taxon>Marasmius</taxon>
    </lineage>
</organism>
<keyword evidence="2" id="KW-1185">Reference proteome</keyword>